<dbReference type="RefSeq" id="WP_152761380.1">
    <property type="nucleotide sequence ID" value="NZ_WHLY01000002.1"/>
</dbReference>
<comment type="caution">
    <text evidence="4">The sequence shown here is derived from an EMBL/GenBank/DDBJ whole genome shotgun (WGS) entry which is preliminary data.</text>
</comment>
<evidence type="ECO:0000313" key="5">
    <source>
        <dbReference type="Proteomes" id="UP000479293"/>
    </source>
</evidence>
<gene>
    <name evidence="4" type="ORF">GBK04_16095</name>
</gene>
<evidence type="ECO:0000259" key="3">
    <source>
        <dbReference type="Pfam" id="PF16332"/>
    </source>
</evidence>
<evidence type="ECO:0000259" key="2">
    <source>
        <dbReference type="Pfam" id="PF07940"/>
    </source>
</evidence>
<dbReference type="Pfam" id="PF07940">
    <property type="entry name" value="Hepar_II_III_C"/>
    <property type="match status" value="1"/>
</dbReference>
<dbReference type="Pfam" id="PF16332">
    <property type="entry name" value="DUF4962"/>
    <property type="match status" value="1"/>
</dbReference>
<name>A0A7C9FYR8_9BACT</name>
<sequence>MNMETLLDIPIFIKKYTGFDFINAHPWYQKQIDWMVYGMPPGSAADGFGDNNETIHSPGIEYVAFATEIAKLTQYPMAAWYATRCREYESVDLSQKNILRWFRLTKTAGLPLPEFEPKPLPMAQLFSETGVVALHTNPMQTEKDLMVSMRSSPFGSYGHMIADQNTFNILYGGEKTFYRTGYKIDMNDPHRLGWNKHTKGNNGILIDDEGQPFSTEAFGMLTRFVQGKRLAYAKGDATNAYQSDETQENYGLKKFDRHLLLLKPGIVVVYDELEAEKPVNWSWLIHSMKPTQLDTIQNRFSSHFEKSEGTGRLWSSQPVTWAVADTFEIPAVNVIGKVDEEGEEIAYENTQWHLKATSKKSNHIKFLSIVEVGEGTLPTIIHSTGPDGWVTVQVGDWQIKAQLGSAAPAELGVTEARESTAFTISGSSIDLKGKTYQGTLPSSTKLAEWHEGKPRFVETADEWPASVQQVLLQNK</sequence>
<dbReference type="GO" id="GO:0030313">
    <property type="term" value="C:cell envelope"/>
    <property type="evidence" value="ECO:0007669"/>
    <property type="project" value="UniProtKB-SubCell"/>
</dbReference>
<dbReference type="InterPro" id="IPR012480">
    <property type="entry name" value="Hepar_II_III_C"/>
</dbReference>
<dbReference type="Gene3D" id="1.50.10.100">
    <property type="entry name" value="Chondroitin AC/alginate lyase"/>
    <property type="match status" value="1"/>
</dbReference>
<dbReference type="Proteomes" id="UP000479293">
    <property type="component" value="Unassembled WGS sequence"/>
</dbReference>
<dbReference type="GO" id="GO:0016829">
    <property type="term" value="F:lyase activity"/>
    <property type="evidence" value="ECO:0007669"/>
    <property type="project" value="InterPro"/>
</dbReference>
<keyword evidence="5" id="KW-1185">Reference proteome</keyword>
<dbReference type="InterPro" id="IPR032518">
    <property type="entry name" value="HepII_N"/>
</dbReference>
<proteinExistence type="predicted"/>
<dbReference type="AlphaFoldDB" id="A0A7C9FYR8"/>
<accession>A0A7C9FYR8</accession>
<reference evidence="4 5" key="1">
    <citation type="submission" date="2019-10" db="EMBL/GenBank/DDBJ databases">
        <title>Draft Genome Sequence of Cytophagaceae sp. SJW1-29.</title>
        <authorList>
            <person name="Choi A."/>
        </authorList>
    </citation>
    <scope>NUCLEOTIDE SEQUENCE [LARGE SCALE GENOMIC DNA]</scope>
    <source>
        <strain evidence="4 5">SJW1-29</strain>
    </source>
</reference>
<protein>
    <submittedName>
        <fullName evidence="4">DUF4962 domain-containing protein</fullName>
    </submittedName>
</protein>
<feature type="domain" description="Heparinase II N-terminal" evidence="3">
    <location>
        <begin position="2"/>
        <end position="106"/>
    </location>
</feature>
<organism evidence="4 5">
    <name type="scientific">Salmonirosea aquatica</name>
    <dbReference type="NCBI Taxonomy" id="2654236"/>
    <lineage>
        <taxon>Bacteria</taxon>
        <taxon>Pseudomonadati</taxon>
        <taxon>Bacteroidota</taxon>
        <taxon>Cytophagia</taxon>
        <taxon>Cytophagales</taxon>
        <taxon>Spirosomataceae</taxon>
        <taxon>Salmonirosea</taxon>
    </lineage>
</organism>
<dbReference type="InterPro" id="IPR008929">
    <property type="entry name" value="Chondroitin_lyas"/>
</dbReference>
<evidence type="ECO:0000256" key="1">
    <source>
        <dbReference type="ARBA" id="ARBA00004196"/>
    </source>
</evidence>
<comment type="subcellular location">
    <subcellularLocation>
        <location evidence="1">Cell envelope</location>
    </subcellularLocation>
</comment>
<dbReference type="EMBL" id="WHLY01000002">
    <property type="protein sequence ID" value="MPR34833.1"/>
    <property type="molecule type" value="Genomic_DNA"/>
</dbReference>
<evidence type="ECO:0000313" key="4">
    <source>
        <dbReference type="EMBL" id="MPR34833.1"/>
    </source>
</evidence>
<feature type="domain" description="Heparinase II/III-like C-terminal" evidence="2">
    <location>
        <begin position="121"/>
        <end position="314"/>
    </location>
</feature>
<dbReference type="Gene3D" id="2.70.98.70">
    <property type="match status" value="1"/>
</dbReference>